<keyword evidence="3" id="KW-1185">Reference proteome</keyword>
<sequence>MKAPSKPISSPSRTEKFPPLMRFLRSNVGSRSRGRSRSSPMFVRKKNAAIETQEPSSPKVTCIGQVRVRRSSKQSSPKSSRSGRRSRTPAKKSHCCCVRQTLFCHHFAQKLKPKSFRPAWRKWVLFCRLGHRKRVDIREDLSTNESNRKVNYKVTDAEDDDDDENDEAEEAQVAQPKEVKEVFNSSSPPKNAFLLTRCRSAPYRSSSLAGRFWGSPLTTSETGDDNEEKKAQDTEQERPESKSEPDCRDSTPESRIDRESEEILRNSKEFEVSIDGGARENNILESSARPLILTRSKSEPARTGDRLNLEASFNGHSSYGKRRGKWKRQEWPKHGNNV</sequence>
<evidence type="ECO:0000313" key="2">
    <source>
        <dbReference type="EMBL" id="KAA8516527.1"/>
    </source>
</evidence>
<dbReference type="Proteomes" id="UP000325577">
    <property type="component" value="Linkage Group LG8"/>
</dbReference>
<feature type="compositionally biased region" description="Basic and acidic residues" evidence="1">
    <location>
        <begin position="327"/>
        <end position="338"/>
    </location>
</feature>
<feature type="region of interest" description="Disordered" evidence="1">
    <location>
        <begin position="1"/>
        <end position="91"/>
    </location>
</feature>
<feature type="compositionally biased region" description="Basic and acidic residues" evidence="1">
    <location>
        <begin position="296"/>
        <end position="308"/>
    </location>
</feature>
<feature type="compositionally biased region" description="Basic residues" evidence="1">
    <location>
        <begin position="81"/>
        <end position="91"/>
    </location>
</feature>
<dbReference type="AlphaFoldDB" id="A0A5J4ZGZ8"/>
<dbReference type="EMBL" id="CM018051">
    <property type="protein sequence ID" value="KAA8516527.1"/>
    <property type="molecule type" value="Genomic_DNA"/>
</dbReference>
<proteinExistence type="predicted"/>
<dbReference type="OrthoDB" id="785861at2759"/>
<feature type="region of interest" description="Disordered" evidence="1">
    <location>
        <begin position="209"/>
        <end position="338"/>
    </location>
</feature>
<organism evidence="2 3">
    <name type="scientific">Nyssa sinensis</name>
    <dbReference type="NCBI Taxonomy" id="561372"/>
    <lineage>
        <taxon>Eukaryota</taxon>
        <taxon>Viridiplantae</taxon>
        <taxon>Streptophyta</taxon>
        <taxon>Embryophyta</taxon>
        <taxon>Tracheophyta</taxon>
        <taxon>Spermatophyta</taxon>
        <taxon>Magnoliopsida</taxon>
        <taxon>eudicotyledons</taxon>
        <taxon>Gunneridae</taxon>
        <taxon>Pentapetalae</taxon>
        <taxon>asterids</taxon>
        <taxon>Cornales</taxon>
        <taxon>Nyssaceae</taxon>
        <taxon>Nyssa</taxon>
    </lineage>
</organism>
<dbReference type="PANTHER" id="PTHR33448:SF10">
    <property type="entry name" value="PROTAMINE P1 FAMILY PROTEIN"/>
    <property type="match status" value="1"/>
</dbReference>
<feature type="compositionally biased region" description="Basic and acidic residues" evidence="1">
    <location>
        <begin position="227"/>
        <end position="271"/>
    </location>
</feature>
<dbReference type="PANTHER" id="PTHR33448">
    <property type="entry name" value="CHLOROPLAST PROTEIN HCF243-RELATED"/>
    <property type="match status" value="1"/>
</dbReference>
<feature type="region of interest" description="Disordered" evidence="1">
    <location>
        <begin position="150"/>
        <end position="186"/>
    </location>
</feature>
<protein>
    <submittedName>
        <fullName evidence="2">Uncharacterized protein</fullName>
    </submittedName>
</protein>
<feature type="compositionally biased region" description="Acidic residues" evidence="1">
    <location>
        <begin position="157"/>
        <end position="170"/>
    </location>
</feature>
<evidence type="ECO:0000256" key="1">
    <source>
        <dbReference type="SAM" id="MobiDB-lite"/>
    </source>
</evidence>
<name>A0A5J4ZGZ8_9ASTE</name>
<accession>A0A5J4ZGZ8</accession>
<reference evidence="2 3" key="1">
    <citation type="submission" date="2019-09" db="EMBL/GenBank/DDBJ databases">
        <title>A chromosome-level genome assembly of the Chinese tupelo Nyssa sinensis.</title>
        <authorList>
            <person name="Yang X."/>
            <person name="Kang M."/>
            <person name="Yang Y."/>
            <person name="Xiong H."/>
            <person name="Wang M."/>
            <person name="Zhang Z."/>
            <person name="Wang Z."/>
            <person name="Wu H."/>
            <person name="Ma T."/>
            <person name="Liu J."/>
            <person name="Xi Z."/>
        </authorList>
    </citation>
    <scope>NUCLEOTIDE SEQUENCE [LARGE SCALE GENOMIC DNA]</scope>
    <source>
        <strain evidence="2">J267</strain>
        <tissue evidence="2">Leaf</tissue>
    </source>
</reference>
<gene>
    <name evidence="2" type="ORF">F0562_016967</name>
</gene>
<evidence type="ECO:0000313" key="3">
    <source>
        <dbReference type="Proteomes" id="UP000325577"/>
    </source>
</evidence>